<reference evidence="3" key="2">
    <citation type="submission" date="2013-12" db="EMBL/GenBank/DDBJ databases">
        <title>Evolution of pathogenesis and genome organization in the Tremellales.</title>
        <authorList>
            <person name="Cuomo C."/>
            <person name="Litvintseva A."/>
            <person name="Heitman J."/>
            <person name="Chen Y."/>
            <person name="Sun S."/>
            <person name="Springer D."/>
            <person name="Dromer F."/>
            <person name="Young S."/>
            <person name="Zeng Q."/>
            <person name="Chapman S."/>
            <person name="Gujja S."/>
            <person name="Saif S."/>
            <person name="Birren B."/>
        </authorList>
    </citation>
    <scope>NUCLEOTIDE SEQUENCE [LARGE SCALE GENOMIC DNA]</scope>
    <source>
        <strain evidence="3">BCC8398</strain>
    </source>
</reference>
<dbReference type="Proteomes" id="UP000092666">
    <property type="component" value="Unassembled WGS sequence"/>
</dbReference>
<feature type="compositionally biased region" description="Basic residues" evidence="1">
    <location>
        <begin position="180"/>
        <end position="201"/>
    </location>
</feature>
<sequence>MEEVLLPLLKKHTLRIVKDASQPGGSMDKGEFTMAVARRRIEEAMGFEEGELAGLWKQVVKDVVKEAMARLEEESQPEAGSSKSPSSSPSPFPSSPARPSKRSKAKVKPKGTLRQSAPKPWARSTSPTSSAADEDEREPEHWDEALEVDDQNGRDEERPINDDESDMSSVYDVPPSGARSRQKSSKDAKKKISGGSKRRTSKAAFEGSSEDEEPRKSKSVKRQKKDPNEGLSPDEAKVADLKRIVVACGVRKQWGKEFADCPTTSSQISHLKSLLISLGMKGQPTIGKAKSLKMKRELAQELDDVKSFEAARGLSSNGRERRTRGSISKSKIADPDDSDGTQGTPPDEDKEKSALGAVMDFLGGDSDSE</sequence>
<dbReference type="GO" id="GO:0005634">
    <property type="term" value="C:nucleus"/>
    <property type="evidence" value="ECO:0007669"/>
    <property type="project" value="TreeGrafter"/>
</dbReference>
<evidence type="ECO:0000313" key="2">
    <source>
        <dbReference type="EMBL" id="OCF33780.1"/>
    </source>
</evidence>
<gene>
    <name evidence="2" type="ORF">I316_04492</name>
</gene>
<proteinExistence type="predicted"/>
<accession>A0A1B9GRT1</accession>
<evidence type="ECO:0000256" key="1">
    <source>
        <dbReference type="SAM" id="MobiDB-lite"/>
    </source>
</evidence>
<dbReference type="PANTHER" id="PTHR15410:SF2">
    <property type="entry name" value="HIRA-INTERACTING PROTEIN 3"/>
    <property type="match status" value="1"/>
</dbReference>
<dbReference type="STRING" id="1296120.A0A1B9GRT1"/>
<dbReference type="EMBL" id="KI669503">
    <property type="protein sequence ID" value="OCF33780.1"/>
    <property type="molecule type" value="Genomic_DNA"/>
</dbReference>
<organism evidence="2 3">
    <name type="scientific">Kwoniella heveanensis BCC8398</name>
    <dbReference type="NCBI Taxonomy" id="1296120"/>
    <lineage>
        <taxon>Eukaryota</taxon>
        <taxon>Fungi</taxon>
        <taxon>Dikarya</taxon>
        <taxon>Basidiomycota</taxon>
        <taxon>Agaricomycotina</taxon>
        <taxon>Tremellomycetes</taxon>
        <taxon>Tremellales</taxon>
        <taxon>Cryptococcaceae</taxon>
        <taxon>Kwoniella</taxon>
    </lineage>
</organism>
<dbReference type="InterPro" id="IPR037647">
    <property type="entry name" value="HIRIP3"/>
</dbReference>
<feature type="compositionally biased region" description="Basic residues" evidence="1">
    <location>
        <begin position="99"/>
        <end position="111"/>
    </location>
</feature>
<evidence type="ECO:0008006" key="4">
    <source>
        <dbReference type="Google" id="ProtNLM"/>
    </source>
</evidence>
<reference evidence="2 3" key="1">
    <citation type="submission" date="2013-07" db="EMBL/GenBank/DDBJ databases">
        <title>The Genome Sequence of Cryptococcus heveanensis BCC8398.</title>
        <authorList>
            <consortium name="The Broad Institute Genome Sequencing Platform"/>
            <person name="Cuomo C."/>
            <person name="Litvintseva A."/>
            <person name="Chen Y."/>
            <person name="Heitman J."/>
            <person name="Sun S."/>
            <person name="Springer D."/>
            <person name="Dromer F."/>
            <person name="Young S.K."/>
            <person name="Zeng Q."/>
            <person name="Gargeya S."/>
            <person name="Fitzgerald M."/>
            <person name="Abouelleil A."/>
            <person name="Alvarado L."/>
            <person name="Berlin A.M."/>
            <person name="Chapman S.B."/>
            <person name="Dewar J."/>
            <person name="Goldberg J."/>
            <person name="Griggs A."/>
            <person name="Gujja S."/>
            <person name="Hansen M."/>
            <person name="Howarth C."/>
            <person name="Imamovic A."/>
            <person name="Larimer J."/>
            <person name="McCowan C."/>
            <person name="Murphy C."/>
            <person name="Pearson M."/>
            <person name="Priest M."/>
            <person name="Roberts A."/>
            <person name="Saif S."/>
            <person name="Shea T."/>
            <person name="Sykes S."/>
            <person name="Wortman J."/>
            <person name="Nusbaum C."/>
            <person name="Birren B."/>
        </authorList>
    </citation>
    <scope>NUCLEOTIDE SEQUENCE [LARGE SCALE GENOMIC DNA]</scope>
    <source>
        <strain evidence="2 3">BCC8398</strain>
    </source>
</reference>
<feature type="region of interest" description="Disordered" evidence="1">
    <location>
        <begin position="301"/>
        <end position="369"/>
    </location>
</feature>
<evidence type="ECO:0000313" key="3">
    <source>
        <dbReference type="Proteomes" id="UP000092666"/>
    </source>
</evidence>
<feature type="region of interest" description="Disordered" evidence="1">
    <location>
        <begin position="70"/>
        <end position="238"/>
    </location>
</feature>
<feature type="compositionally biased region" description="Basic and acidic residues" evidence="1">
    <location>
        <begin position="151"/>
        <end position="161"/>
    </location>
</feature>
<dbReference type="AlphaFoldDB" id="A0A1B9GRT1"/>
<keyword evidence="3" id="KW-1185">Reference proteome</keyword>
<name>A0A1B9GRT1_9TREE</name>
<dbReference type="OrthoDB" id="552755at2759"/>
<dbReference type="PANTHER" id="PTHR15410">
    <property type="entry name" value="HIRA-INTERACTING PROTEIN 3"/>
    <property type="match status" value="1"/>
</dbReference>
<protein>
    <recommendedName>
        <fullName evidence="4">DEK C-terminal domain-containing protein</fullName>
    </recommendedName>
</protein>